<dbReference type="InterPro" id="IPR005152">
    <property type="entry name" value="Lipase_secreted"/>
</dbReference>
<organism evidence="2 3">
    <name type="scientific">Gordonia liuliyuniae</name>
    <dbReference type="NCBI Taxonomy" id="2911517"/>
    <lineage>
        <taxon>Bacteria</taxon>
        <taxon>Bacillati</taxon>
        <taxon>Actinomycetota</taxon>
        <taxon>Actinomycetes</taxon>
        <taxon>Mycobacteriales</taxon>
        <taxon>Gordoniaceae</taxon>
        <taxon>Gordonia</taxon>
    </lineage>
</organism>
<dbReference type="Pfam" id="PF03583">
    <property type="entry name" value="LIP"/>
    <property type="match status" value="1"/>
</dbReference>
<keyword evidence="1" id="KW-0732">Signal</keyword>
<dbReference type="InterPro" id="IPR029058">
    <property type="entry name" value="AB_hydrolase_fold"/>
</dbReference>
<dbReference type="Proteomes" id="UP001200110">
    <property type="component" value="Unassembled WGS sequence"/>
</dbReference>
<dbReference type="Gene3D" id="3.40.50.1820">
    <property type="entry name" value="alpha/beta hydrolase"/>
    <property type="match status" value="2"/>
</dbReference>
<dbReference type="GO" id="GO:0016787">
    <property type="term" value="F:hydrolase activity"/>
    <property type="evidence" value="ECO:0007669"/>
    <property type="project" value="UniProtKB-KW"/>
</dbReference>
<dbReference type="PANTHER" id="PTHR34853">
    <property type="match status" value="1"/>
</dbReference>
<evidence type="ECO:0000313" key="2">
    <source>
        <dbReference type="EMBL" id="MCF8590506.1"/>
    </source>
</evidence>
<keyword evidence="3" id="KW-1185">Reference proteome</keyword>
<reference evidence="2 3" key="1">
    <citation type="submission" date="2022-01" db="EMBL/GenBank/DDBJ databases">
        <authorList>
            <person name="Huang Y."/>
        </authorList>
    </citation>
    <scope>NUCLEOTIDE SEQUENCE [LARGE SCALE GENOMIC DNA]</scope>
    <source>
        <strain evidence="2 3">HY366</strain>
    </source>
</reference>
<comment type="caution">
    <text evidence="2">The sequence shown here is derived from an EMBL/GenBank/DDBJ whole genome shotgun (WGS) entry which is preliminary data.</text>
</comment>
<feature type="chain" id="PRO_5047370794" evidence="1">
    <location>
        <begin position="24"/>
        <end position="390"/>
    </location>
</feature>
<dbReference type="SUPFAM" id="SSF53474">
    <property type="entry name" value="alpha/beta-Hydrolases"/>
    <property type="match status" value="1"/>
</dbReference>
<dbReference type="RefSeq" id="WP_236999701.1">
    <property type="nucleotide sequence ID" value="NZ_JAKKOR010000014.1"/>
</dbReference>
<sequence>MRNTATRLAVVVSAVGVLFTAVACSDSNDDDASLEPGTLISDRTITGAPALPSADRTVLVTYTSQTAAGARDLVSGTVAIPQGDAPDGGWPVISWAHGTVGVGDACAPSADTVHGPSHGYLGRTSAMLDRWVAAGYAVVQTDYEGLGTPGDHPYMNGDSASNTVVDIVRAARDLDPNIGTKWIAMGHSQGGHAAIYAAARGQDRAPELDLQAVVAMAPGSRTSDVVSYFQAGKGLDQAMRFLPILLLGAQGARPDLDADAMLTPEALPLLTAARTGCMDDVQAAAAEAPTGGIFNPGANLQGLHDYYTGQELESLKLTVPTMIVQGGADQLVFRAVTDKEVTALCGGGADIAYRVYDGADHRAVLERSFDDVRAYVDGVRTGEEPAGTCV</sequence>
<dbReference type="PIRSF" id="PIRSF029171">
    <property type="entry name" value="Esterase_LipA"/>
    <property type="match status" value="1"/>
</dbReference>
<dbReference type="PANTHER" id="PTHR34853:SF1">
    <property type="entry name" value="LIPASE 5"/>
    <property type="match status" value="1"/>
</dbReference>
<dbReference type="PROSITE" id="PS51257">
    <property type="entry name" value="PROKAR_LIPOPROTEIN"/>
    <property type="match status" value="1"/>
</dbReference>
<proteinExistence type="predicted"/>
<gene>
    <name evidence="2" type="ORF">L5G33_18780</name>
</gene>
<keyword evidence="2" id="KW-0378">Hydrolase</keyword>
<accession>A0ABS9IY56</accession>
<evidence type="ECO:0000313" key="3">
    <source>
        <dbReference type="Proteomes" id="UP001200110"/>
    </source>
</evidence>
<feature type="signal peptide" evidence="1">
    <location>
        <begin position="1"/>
        <end position="23"/>
    </location>
</feature>
<evidence type="ECO:0000256" key="1">
    <source>
        <dbReference type="SAM" id="SignalP"/>
    </source>
</evidence>
<name>A0ABS9IY56_9ACTN</name>
<protein>
    <submittedName>
        <fullName evidence="2">Alpha/beta hydrolase</fullName>
    </submittedName>
</protein>
<dbReference type="EMBL" id="JAKKOR010000014">
    <property type="protein sequence ID" value="MCF8590506.1"/>
    <property type="molecule type" value="Genomic_DNA"/>
</dbReference>